<evidence type="ECO:0000313" key="4">
    <source>
        <dbReference type="Proteomes" id="UP000320672"/>
    </source>
</evidence>
<dbReference type="KEGG" id="rml:FF011L_07820"/>
<keyword evidence="1" id="KW-0732">Signal</keyword>
<dbReference type="InterPro" id="IPR011008">
    <property type="entry name" value="Dimeric_a/b-barrel"/>
</dbReference>
<evidence type="ECO:0000256" key="1">
    <source>
        <dbReference type="SAM" id="SignalP"/>
    </source>
</evidence>
<dbReference type="EMBL" id="CP036262">
    <property type="protein sequence ID" value="QDS92046.1"/>
    <property type="molecule type" value="Genomic_DNA"/>
</dbReference>
<dbReference type="RefSeq" id="WP_218932994.1">
    <property type="nucleotide sequence ID" value="NZ_CP036262.1"/>
</dbReference>
<organism evidence="3 4">
    <name type="scientific">Roseimaritima multifibrata</name>
    <dbReference type="NCBI Taxonomy" id="1930274"/>
    <lineage>
        <taxon>Bacteria</taxon>
        <taxon>Pseudomonadati</taxon>
        <taxon>Planctomycetota</taxon>
        <taxon>Planctomycetia</taxon>
        <taxon>Pirellulales</taxon>
        <taxon>Pirellulaceae</taxon>
        <taxon>Roseimaritima</taxon>
    </lineage>
</organism>
<proteinExistence type="predicted"/>
<evidence type="ECO:0000313" key="3">
    <source>
        <dbReference type="EMBL" id="QDS92046.1"/>
    </source>
</evidence>
<gene>
    <name evidence="3" type="ORF">FF011L_07820</name>
</gene>
<dbReference type="AlphaFoldDB" id="A0A517MB01"/>
<keyword evidence="4" id="KW-1185">Reference proteome</keyword>
<evidence type="ECO:0000259" key="2">
    <source>
        <dbReference type="Pfam" id="PF07978"/>
    </source>
</evidence>
<protein>
    <recommendedName>
        <fullName evidence="2">NIPSNAP domain-containing protein</fullName>
    </recommendedName>
</protein>
<feature type="signal peptide" evidence="1">
    <location>
        <begin position="1"/>
        <end position="25"/>
    </location>
</feature>
<feature type="chain" id="PRO_5021782639" description="NIPSNAP domain-containing protein" evidence="1">
    <location>
        <begin position="26"/>
        <end position="262"/>
    </location>
</feature>
<dbReference type="Gene3D" id="3.30.70.100">
    <property type="match status" value="2"/>
</dbReference>
<name>A0A517MB01_9BACT</name>
<sequence precursor="true">MACQRLFALLFAGLLMAVTVNLASAEETTREFYEVRTYQLGENGDPAALDAYLEKALLPALQRQGIGPVGVLFDPQAEPANQQVTVVIPFNSPAQLPEVQAALASDEAYQKAGKDYLELPVDQAPFSRIRSELLIAFESMPRMEAPTESIAPKDERVYELRTYESATEQKGIVKVHMFNNGEIPIFLDCGIQPVFFGQAIVGPNCPNLTYLTVYPTDEARQAGWKAFVAHPDWATLKVKPQYANTVSKIEKAVLKAKPYSQW</sequence>
<dbReference type="Proteomes" id="UP000320672">
    <property type="component" value="Chromosome"/>
</dbReference>
<feature type="domain" description="NIPSNAP" evidence="2">
    <location>
        <begin position="158"/>
        <end position="261"/>
    </location>
</feature>
<dbReference type="SUPFAM" id="SSF54909">
    <property type="entry name" value="Dimeric alpha+beta barrel"/>
    <property type="match status" value="2"/>
</dbReference>
<accession>A0A517MB01</accession>
<dbReference type="InterPro" id="IPR012577">
    <property type="entry name" value="NIPSNAP"/>
</dbReference>
<dbReference type="Pfam" id="PF07978">
    <property type="entry name" value="NIPSNAP"/>
    <property type="match status" value="1"/>
</dbReference>
<reference evidence="3 4" key="1">
    <citation type="submission" date="2019-02" db="EMBL/GenBank/DDBJ databases">
        <title>Deep-cultivation of Planctomycetes and their phenomic and genomic characterization uncovers novel biology.</title>
        <authorList>
            <person name="Wiegand S."/>
            <person name="Jogler M."/>
            <person name="Boedeker C."/>
            <person name="Pinto D."/>
            <person name="Vollmers J."/>
            <person name="Rivas-Marin E."/>
            <person name="Kohn T."/>
            <person name="Peeters S.H."/>
            <person name="Heuer A."/>
            <person name="Rast P."/>
            <person name="Oberbeckmann S."/>
            <person name="Bunk B."/>
            <person name="Jeske O."/>
            <person name="Meyerdierks A."/>
            <person name="Storesund J.E."/>
            <person name="Kallscheuer N."/>
            <person name="Luecker S."/>
            <person name="Lage O.M."/>
            <person name="Pohl T."/>
            <person name="Merkel B.J."/>
            <person name="Hornburger P."/>
            <person name="Mueller R.-W."/>
            <person name="Bruemmer F."/>
            <person name="Labrenz M."/>
            <person name="Spormann A.M."/>
            <person name="Op den Camp H."/>
            <person name="Overmann J."/>
            <person name="Amann R."/>
            <person name="Jetten M.S.M."/>
            <person name="Mascher T."/>
            <person name="Medema M.H."/>
            <person name="Devos D.P."/>
            <person name="Kaster A.-K."/>
            <person name="Ovreas L."/>
            <person name="Rohde M."/>
            <person name="Galperin M.Y."/>
            <person name="Jogler C."/>
        </authorList>
    </citation>
    <scope>NUCLEOTIDE SEQUENCE [LARGE SCALE GENOMIC DNA]</scope>
    <source>
        <strain evidence="3 4">FF011L</strain>
    </source>
</reference>